<keyword evidence="1" id="KW-0547">Nucleotide-binding</keyword>
<dbReference type="Pfam" id="PF04326">
    <property type="entry name" value="SLFN_AlbA_2"/>
    <property type="match status" value="1"/>
</dbReference>
<dbReference type="InterPro" id="IPR038461">
    <property type="entry name" value="Schlafen_AlbA_2_dom_sf"/>
</dbReference>
<dbReference type="GO" id="GO:0005524">
    <property type="term" value="F:ATP binding"/>
    <property type="evidence" value="ECO:0007669"/>
    <property type="project" value="UniProtKB-KW"/>
</dbReference>
<dbReference type="Gene3D" id="3.30.950.30">
    <property type="entry name" value="Schlafen, AAA domain"/>
    <property type="match status" value="1"/>
</dbReference>
<evidence type="ECO:0000313" key="2">
    <source>
        <dbReference type="Proteomes" id="UP000887320"/>
    </source>
</evidence>
<dbReference type="InterPro" id="IPR007421">
    <property type="entry name" value="Schlafen_AlbA_2_dom"/>
</dbReference>
<organism evidence="1 2">
    <name type="scientific">Acinetobacter guillouiae</name>
    <name type="common">Acinetobacter genomosp. 11</name>
    <dbReference type="NCBI Taxonomy" id="106649"/>
    <lineage>
        <taxon>Bacteria</taxon>
        <taxon>Pseudomonadati</taxon>
        <taxon>Pseudomonadota</taxon>
        <taxon>Gammaproteobacteria</taxon>
        <taxon>Moraxellales</taxon>
        <taxon>Moraxellaceae</taxon>
        <taxon>Acinetobacter</taxon>
    </lineage>
</organism>
<dbReference type="AlphaFoldDB" id="A0A077KZC2"/>
<reference evidence="1" key="1">
    <citation type="submission" date="2021-07" db="EMBL/GenBank/DDBJ databases">
        <authorList>
            <person name="Fernandez M."/>
            <person name="Pereira P."/>
            <person name="Torres Tejerizo G.A."/>
            <person name="Gonzalez P."/>
            <person name="Agostini E."/>
        </authorList>
    </citation>
    <scope>NUCLEOTIDE SEQUENCE</scope>
    <source>
        <strain evidence="1">SFC 500-1A</strain>
    </source>
</reference>
<name>A0A077KZC2_ACIGI</name>
<dbReference type="STRING" id="106649.GCA_000829655_02177"/>
<dbReference type="RefSeq" id="WP_096734050.1">
    <property type="nucleotide sequence ID" value="NZ_AP014630.1"/>
</dbReference>
<dbReference type="GeneID" id="67744111"/>
<dbReference type="Proteomes" id="UP000887320">
    <property type="component" value="Unassembled WGS sequence"/>
</dbReference>
<dbReference type="EMBL" id="JAHWXT010000006">
    <property type="protein sequence ID" value="MCF0266182.1"/>
    <property type="molecule type" value="Genomic_DNA"/>
</dbReference>
<evidence type="ECO:0000313" key="1">
    <source>
        <dbReference type="EMBL" id="MCF0266182.1"/>
    </source>
</evidence>
<dbReference type="PANTHER" id="PTHR30595:SF6">
    <property type="entry name" value="SCHLAFEN ALBA-2 DOMAIN-CONTAINING PROTEIN"/>
    <property type="match status" value="1"/>
</dbReference>
<dbReference type="PANTHER" id="PTHR30595">
    <property type="entry name" value="GLPR-RELATED TRANSCRIPTIONAL REPRESSOR"/>
    <property type="match status" value="1"/>
</dbReference>
<sequence length="346" mass="41549">MDLNMYLTNKFKNFNEFLETHWHDYPNKYKEIQTLLFFQAYTTKPLSEKFEINIDQALKYPTLRYYFQQIEKYIHIPPKQLFPNSFHRPYEHILNEFKYLSFYQEAFEFHKNLEKIRNTFNKISIPIASHAIYTEILQYLNLSFEYLADPNLANELKIKLIYQWQDIHNLETVAAYKSLEKIKTTLNHYRQNSCSEYYFNLIQLGENQRIEFKERTTDLLTNRKSDKWVKACFAFMNTRNGYVFIGVADDLTIVGIENELAEHFNNSLDLMKRSLIDKLAHESNKISNIYTTLEEIQIQGKTILVFKCNKSDRPLYYKGELFMRTNGQTTRVPPELIESFRVEFYC</sequence>
<gene>
    <name evidence="1" type="ORF">KW868_17165</name>
</gene>
<accession>A0A077KZC2</accession>
<comment type="caution">
    <text evidence="1">The sequence shown here is derived from an EMBL/GenBank/DDBJ whole genome shotgun (WGS) entry which is preliminary data.</text>
</comment>
<protein>
    <submittedName>
        <fullName evidence="1">ATP-binding protein</fullName>
    </submittedName>
</protein>
<proteinExistence type="predicted"/>
<dbReference type="KEGG" id="agu:AS4_20410"/>
<keyword evidence="1" id="KW-0067">ATP-binding</keyword>